<accession>A0A1G6LHC0</accession>
<dbReference type="RefSeq" id="WP_093730273.1">
    <property type="nucleotide sequence ID" value="NZ_FMYW01000007.1"/>
</dbReference>
<feature type="transmembrane region" description="Helical" evidence="1">
    <location>
        <begin position="62"/>
        <end position="83"/>
    </location>
</feature>
<organism evidence="2 3">
    <name type="scientific">Succiniclasticum ruminis</name>
    <dbReference type="NCBI Taxonomy" id="40841"/>
    <lineage>
        <taxon>Bacteria</taxon>
        <taxon>Bacillati</taxon>
        <taxon>Bacillota</taxon>
        <taxon>Negativicutes</taxon>
        <taxon>Acidaminococcales</taxon>
        <taxon>Acidaminococcaceae</taxon>
        <taxon>Succiniclasticum</taxon>
    </lineage>
</organism>
<keyword evidence="1" id="KW-0472">Membrane</keyword>
<evidence type="ECO:0000256" key="1">
    <source>
        <dbReference type="SAM" id="Phobius"/>
    </source>
</evidence>
<evidence type="ECO:0000313" key="3">
    <source>
        <dbReference type="Proteomes" id="UP000198943"/>
    </source>
</evidence>
<feature type="transmembrane region" description="Helical" evidence="1">
    <location>
        <begin position="34"/>
        <end position="55"/>
    </location>
</feature>
<protein>
    <submittedName>
        <fullName evidence="2">Uncharacterized membrane protein YsdA, DUF1294 family</fullName>
    </submittedName>
</protein>
<dbReference type="InterPro" id="IPR010718">
    <property type="entry name" value="DUF1294"/>
</dbReference>
<keyword evidence="1" id="KW-0812">Transmembrane</keyword>
<dbReference type="OrthoDB" id="1698854at2"/>
<name>A0A1G6LHC0_9FIRM</name>
<dbReference type="Pfam" id="PF06961">
    <property type="entry name" value="DUF1294"/>
    <property type="match status" value="1"/>
</dbReference>
<keyword evidence="3" id="KW-1185">Reference proteome</keyword>
<gene>
    <name evidence="2" type="ORF">SAMN04487864_10782</name>
</gene>
<dbReference type="AlphaFoldDB" id="A0A1G6LHC0"/>
<dbReference type="Proteomes" id="UP000198943">
    <property type="component" value="Unassembled WGS sequence"/>
</dbReference>
<proteinExistence type="predicted"/>
<reference evidence="3" key="1">
    <citation type="submission" date="2016-10" db="EMBL/GenBank/DDBJ databases">
        <authorList>
            <person name="Varghese N."/>
            <person name="Submissions S."/>
        </authorList>
    </citation>
    <scope>NUCLEOTIDE SEQUENCE [LARGE SCALE GENOMIC DNA]</scope>
    <source>
        <strain evidence="3">DSM 11005</strain>
    </source>
</reference>
<evidence type="ECO:0000313" key="2">
    <source>
        <dbReference type="EMBL" id="SDC42812.1"/>
    </source>
</evidence>
<keyword evidence="1" id="KW-1133">Transmembrane helix</keyword>
<dbReference type="EMBL" id="FMYW01000007">
    <property type="protein sequence ID" value="SDC42812.1"/>
    <property type="molecule type" value="Genomic_DNA"/>
</dbReference>
<sequence>MTFYAFCIINIITFFVYGLDKLKAVNHWWRIPEWVLLGLAAAGGSVGAYLGMMVFRHKTLKPLFRLGVPVIMLVHVVVAVYVWK</sequence>